<sequence>MRDQSSLHVYSGGVSKPGSAYILSHLHFLHHHAFILILLDDLGPSPLSTVLSGFPDRCTTLWSRSPRTDPALNVPARNDPARTDHALNVPARTDPALNVPARNDPCRNDHWRSLRVSDIKGKGILYEDDDEPIKLTSQNDPTILDEFSLSLIGKILNPKKQNVEKLLQKMPSHWGLADRITANDLGNGKFLFNFTTEEDLQSVLSQGPFHFNFCMVVLVRWEPIVHDDYPWIIPFWVRLIGIPLHLWTDQNLRNIGSRLGHIDKVEHTEGRMLIDVDTRRPLKFTRKAESPEGDEVTLEIKYEMLFKHCSTCGMLTHEKEYCPSLEVRKQPTIERQDVFARVQVPSDQRNNQPKLQSRYRVELSHGRYNSSRSSRYDSDRKLEESNYGNSHSDRIIRRRDDHSRSNRYGGSRVGTGPYDRTPALTWRQKSLREQTGNRGEQATHSRESIPYEQPVVSRSDGKTDELRSPVITATRRLASTIVTPSRAEHPMEENVTKRVKESTRSLNFAALSDQELQDGVGDGQIIGALSDMEIADQPDGEMMDCDVRNDDLLGLELTEMEDSSSRRASLKEAGRPADKATRTFVFVSC</sequence>
<evidence type="ECO:0000313" key="5">
    <source>
        <dbReference type="Proteomes" id="UP000824890"/>
    </source>
</evidence>
<comment type="caution">
    <text evidence="4">The sequence shown here is derived from an EMBL/GenBank/DDBJ whole genome shotgun (WGS) entry which is preliminary data.</text>
</comment>
<feature type="domain" description="DUF4283" evidence="2">
    <location>
        <begin position="145"/>
        <end position="223"/>
    </location>
</feature>
<dbReference type="Pfam" id="PF14392">
    <property type="entry name" value="zf-CCHC_4"/>
    <property type="match status" value="1"/>
</dbReference>
<organism evidence="4 5">
    <name type="scientific">Brassica napus</name>
    <name type="common">Rape</name>
    <dbReference type="NCBI Taxonomy" id="3708"/>
    <lineage>
        <taxon>Eukaryota</taxon>
        <taxon>Viridiplantae</taxon>
        <taxon>Streptophyta</taxon>
        <taxon>Embryophyta</taxon>
        <taxon>Tracheophyta</taxon>
        <taxon>Spermatophyta</taxon>
        <taxon>Magnoliopsida</taxon>
        <taxon>eudicotyledons</taxon>
        <taxon>Gunneridae</taxon>
        <taxon>Pentapetalae</taxon>
        <taxon>rosids</taxon>
        <taxon>malvids</taxon>
        <taxon>Brassicales</taxon>
        <taxon>Brassicaceae</taxon>
        <taxon>Brassiceae</taxon>
        <taxon>Brassica</taxon>
    </lineage>
</organism>
<dbReference type="EMBL" id="JAGKQM010000007">
    <property type="protein sequence ID" value="KAH0917254.1"/>
    <property type="molecule type" value="Genomic_DNA"/>
</dbReference>
<feature type="compositionally biased region" description="Basic and acidic residues" evidence="1">
    <location>
        <begin position="391"/>
        <end position="404"/>
    </location>
</feature>
<accession>A0ABQ8CJJ4</accession>
<dbReference type="Pfam" id="PF14111">
    <property type="entry name" value="DUF4283"/>
    <property type="match status" value="1"/>
</dbReference>
<feature type="compositionally biased region" description="Polar residues" evidence="1">
    <location>
        <begin position="345"/>
        <end position="355"/>
    </location>
</feature>
<dbReference type="PANTHER" id="PTHR31286:SF162">
    <property type="entry name" value="DUF4283 DOMAIN-CONTAINING PROTEIN-RELATED"/>
    <property type="match status" value="1"/>
</dbReference>
<evidence type="ECO:0000313" key="4">
    <source>
        <dbReference type="EMBL" id="KAH0917254.1"/>
    </source>
</evidence>
<keyword evidence="5" id="KW-1185">Reference proteome</keyword>
<name>A0ABQ8CJJ4_BRANA</name>
<proteinExistence type="predicted"/>
<gene>
    <name evidence="4" type="ORF">HID58_024914</name>
</gene>
<evidence type="ECO:0000259" key="3">
    <source>
        <dbReference type="Pfam" id="PF14392"/>
    </source>
</evidence>
<dbReference type="InterPro" id="IPR040256">
    <property type="entry name" value="At4g02000-like"/>
</dbReference>
<feature type="region of interest" description="Disordered" evidence="1">
    <location>
        <begin position="343"/>
        <end position="464"/>
    </location>
</feature>
<dbReference type="InterPro" id="IPR025558">
    <property type="entry name" value="DUF4283"/>
</dbReference>
<evidence type="ECO:0000259" key="2">
    <source>
        <dbReference type="Pfam" id="PF14111"/>
    </source>
</evidence>
<protein>
    <recommendedName>
        <fullName evidence="6">DUF4283 domain-containing protein</fullName>
    </recommendedName>
</protein>
<dbReference type="Proteomes" id="UP000824890">
    <property type="component" value="Unassembled WGS sequence"/>
</dbReference>
<evidence type="ECO:0008006" key="6">
    <source>
        <dbReference type="Google" id="ProtNLM"/>
    </source>
</evidence>
<feature type="domain" description="Zinc knuckle CX2CX4HX4C" evidence="3">
    <location>
        <begin position="276"/>
        <end position="323"/>
    </location>
</feature>
<reference evidence="4 5" key="1">
    <citation type="submission" date="2021-05" db="EMBL/GenBank/DDBJ databases">
        <title>Genome Assembly of Synthetic Allotetraploid Brassica napus Reveals Homoeologous Exchanges between Subgenomes.</title>
        <authorList>
            <person name="Davis J.T."/>
        </authorList>
    </citation>
    <scope>NUCLEOTIDE SEQUENCE [LARGE SCALE GENOMIC DNA]</scope>
    <source>
        <strain evidence="5">cv. Da-Ae</strain>
        <tissue evidence="4">Seedling</tissue>
    </source>
</reference>
<dbReference type="InterPro" id="IPR025836">
    <property type="entry name" value="Zn_knuckle_CX2CX4HX4C"/>
</dbReference>
<evidence type="ECO:0000256" key="1">
    <source>
        <dbReference type="SAM" id="MobiDB-lite"/>
    </source>
</evidence>
<feature type="compositionally biased region" description="Basic and acidic residues" evidence="1">
    <location>
        <begin position="374"/>
        <end position="384"/>
    </location>
</feature>
<dbReference type="PANTHER" id="PTHR31286">
    <property type="entry name" value="GLYCINE-RICH CELL WALL STRUCTURAL PROTEIN 1.8-LIKE"/>
    <property type="match status" value="1"/>
</dbReference>